<evidence type="ECO:0000256" key="1">
    <source>
        <dbReference type="ARBA" id="ARBA00004651"/>
    </source>
</evidence>
<keyword evidence="5 8" id="KW-1133">Transmembrane helix</keyword>
<evidence type="ECO:0000256" key="7">
    <source>
        <dbReference type="SAM" id="MobiDB-lite"/>
    </source>
</evidence>
<evidence type="ECO:0000256" key="6">
    <source>
        <dbReference type="ARBA" id="ARBA00023136"/>
    </source>
</evidence>
<dbReference type="AlphaFoldDB" id="A0A402ASG5"/>
<organism evidence="10 11">
    <name type="scientific">Dictyobacter kobayashii</name>
    <dbReference type="NCBI Taxonomy" id="2014872"/>
    <lineage>
        <taxon>Bacteria</taxon>
        <taxon>Bacillati</taxon>
        <taxon>Chloroflexota</taxon>
        <taxon>Ktedonobacteria</taxon>
        <taxon>Ktedonobacterales</taxon>
        <taxon>Dictyobacteraceae</taxon>
        <taxon>Dictyobacter</taxon>
    </lineage>
</organism>
<feature type="transmembrane region" description="Helical" evidence="8">
    <location>
        <begin position="12"/>
        <end position="37"/>
    </location>
</feature>
<evidence type="ECO:0000259" key="9">
    <source>
        <dbReference type="PROSITE" id="PS50850"/>
    </source>
</evidence>
<dbReference type="InterPro" id="IPR011701">
    <property type="entry name" value="MFS"/>
</dbReference>
<feature type="domain" description="Major facilitator superfamily (MFS) profile" evidence="9">
    <location>
        <begin position="10"/>
        <end position="385"/>
    </location>
</feature>
<protein>
    <submittedName>
        <fullName evidence="10">MFS transporter</fullName>
    </submittedName>
</protein>
<accession>A0A402ASG5</accession>
<dbReference type="Pfam" id="PF07690">
    <property type="entry name" value="MFS_1"/>
    <property type="match status" value="2"/>
</dbReference>
<keyword evidence="6 8" id="KW-0472">Membrane</keyword>
<gene>
    <name evidence="10" type="ORF">KDK_58450</name>
</gene>
<feature type="transmembrane region" description="Helical" evidence="8">
    <location>
        <begin position="361"/>
        <end position="380"/>
    </location>
</feature>
<dbReference type="GO" id="GO:0022857">
    <property type="term" value="F:transmembrane transporter activity"/>
    <property type="evidence" value="ECO:0007669"/>
    <property type="project" value="InterPro"/>
</dbReference>
<feature type="transmembrane region" description="Helical" evidence="8">
    <location>
        <begin position="49"/>
        <end position="67"/>
    </location>
</feature>
<keyword evidence="2" id="KW-0813">Transport</keyword>
<feature type="transmembrane region" description="Helical" evidence="8">
    <location>
        <begin position="243"/>
        <end position="262"/>
    </location>
</feature>
<evidence type="ECO:0000256" key="4">
    <source>
        <dbReference type="ARBA" id="ARBA00022692"/>
    </source>
</evidence>
<reference evidence="11" key="1">
    <citation type="submission" date="2018-12" db="EMBL/GenBank/DDBJ databases">
        <title>Tengunoibacter tsumagoiensis gen. nov., sp. nov., Dictyobacter kobayashii sp. nov., D. alpinus sp. nov., and D. joshuensis sp. nov. and description of Dictyobacteraceae fam. nov. within the order Ktedonobacterales isolated from Tengu-no-mugimeshi.</title>
        <authorList>
            <person name="Wang C.M."/>
            <person name="Zheng Y."/>
            <person name="Sakai Y."/>
            <person name="Toyoda A."/>
            <person name="Minakuchi Y."/>
            <person name="Abe K."/>
            <person name="Yokota A."/>
            <person name="Yabe S."/>
        </authorList>
    </citation>
    <scope>NUCLEOTIDE SEQUENCE [LARGE SCALE GENOMIC DNA]</scope>
    <source>
        <strain evidence="11">Uno11</strain>
    </source>
</reference>
<dbReference type="OrthoDB" id="9793283at2"/>
<proteinExistence type="predicted"/>
<sequence length="411" mass="43460">MLKAFHFPRSLWVVFAGTFVNRFGGFAIEFLVFYMLARGYTVVQTGAAASAYGIGSIGAAALGGYLADRLGRRNTIVLSMFSSAATMLALSQVTPLPLIVALVALAGLTTELYRPASSALIADLVGTQQRVSAFAFYRLSINLGVTAGAAVAGVIASRSFFLLFVGDASTSVVFGLLALFALPAHTSKYTIQQHKDHAPGGSIWSDYGFLLFLLAGTVLAFVYLQQLSTLAIQVKALGLSSAVYGLLISLNGLAVVFLELPISSITQRFSKQRMIAVGFLLIALGFGLTGVASTVPLLAFTVILWTLGEMVQGPIAAAYVADLSPAHLRGRYQGASGMTWSIGLILAPLLGTILYSWNPTLFWPLCGLLAGMAAVLVLLIKRRAQPSPLQPVQLRSEEGDPSLPTTSPHPS</sequence>
<evidence type="ECO:0000313" key="11">
    <source>
        <dbReference type="Proteomes" id="UP000287188"/>
    </source>
</evidence>
<dbReference type="PROSITE" id="PS50850">
    <property type="entry name" value="MFS"/>
    <property type="match status" value="1"/>
</dbReference>
<dbReference type="InterPro" id="IPR050171">
    <property type="entry name" value="MFS_Transporters"/>
</dbReference>
<dbReference type="Gene3D" id="1.20.1250.20">
    <property type="entry name" value="MFS general substrate transporter like domains"/>
    <property type="match status" value="2"/>
</dbReference>
<dbReference type="InterPro" id="IPR020846">
    <property type="entry name" value="MFS_dom"/>
</dbReference>
<feature type="transmembrane region" description="Helical" evidence="8">
    <location>
        <begin position="203"/>
        <end position="223"/>
    </location>
</feature>
<feature type="transmembrane region" description="Helical" evidence="8">
    <location>
        <begin position="134"/>
        <end position="155"/>
    </location>
</feature>
<evidence type="ECO:0000256" key="3">
    <source>
        <dbReference type="ARBA" id="ARBA00022475"/>
    </source>
</evidence>
<keyword evidence="4 8" id="KW-0812">Transmembrane</keyword>
<comment type="subcellular location">
    <subcellularLocation>
        <location evidence="1">Cell membrane</location>
        <topology evidence="1">Multi-pass membrane protein</topology>
    </subcellularLocation>
</comment>
<evidence type="ECO:0000256" key="2">
    <source>
        <dbReference type="ARBA" id="ARBA00022448"/>
    </source>
</evidence>
<dbReference type="InterPro" id="IPR036259">
    <property type="entry name" value="MFS_trans_sf"/>
</dbReference>
<dbReference type="RefSeq" id="WP_126554548.1">
    <property type="nucleotide sequence ID" value="NZ_BIFS01000002.1"/>
</dbReference>
<name>A0A402ASG5_9CHLR</name>
<feature type="transmembrane region" description="Helical" evidence="8">
    <location>
        <begin position="161"/>
        <end position="182"/>
    </location>
</feature>
<evidence type="ECO:0000256" key="8">
    <source>
        <dbReference type="SAM" id="Phobius"/>
    </source>
</evidence>
<dbReference type="GO" id="GO:0005886">
    <property type="term" value="C:plasma membrane"/>
    <property type="evidence" value="ECO:0007669"/>
    <property type="project" value="UniProtKB-SubCell"/>
</dbReference>
<evidence type="ECO:0000256" key="5">
    <source>
        <dbReference type="ARBA" id="ARBA00022989"/>
    </source>
</evidence>
<evidence type="ECO:0000313" key="10">
    <source>
        <dbReference type="EMBL" id="GCE22045.1"/>
    </source>
</evidence>
<keyword evidence="11" id="KW-1185">Reference proteome</keyword>
<dbReference type="EMBL" id="BIFS01000002">
    <property type="protein sequence ID" value="GCE22045.1"/>
    <property type="molecule type" value="Genomic_DNA"/>
</dbReference>
<dbReference type="PROSITE" id="PS00216">
    <property type="entry name" value="SUGAR_TRANSPORT_1"/>
    <property type="match status" value="1"/>
</dbReference>
<feature type="transmembrane region" description="Helical" evidence="8">
    <location>
        <begin position="332"/>
        <end position="355"/>
    </location>
</feature>
<feature type="transmembrane region" description="Helical" evidence="8">
    <location>
        <begin position="274"/>
        <end position="292"/>
    </location>
</feature>
<comment type="caution">
    <text evidence="10">The sequence shown here is derived from an EMBL/GenBank/DDBJ whole genome shotgun (WGS) entry which is preliminary data.</text>
</comment>
<dbReference type="CDD" id="cd17329">
    <property type="entry name" value="MFS_MdtH_MDR_like"/>
    <property type="match status" value="1"/>
</dbReference>
<dbReference type="Proteomes" id="UP000287188">
    <property type="component" value="Unassembled WGS sequence"/>
</dbReference>
<dbReference type="PANTHER" id="PTHR23517:SF2">
    <property type="entry name" value="MULTIDRUG RESISTANCE PROTEIN MDTH"/>
    <property type="match status" value="1"/>
</dbReference>
<dbReference type="InterPro" id="IPR005829">
    <property type="entry name" value="Sugar_transporter_CS"/>
</dbReference>
<dbReference type="PANTHER" id="PTHR23517">
    <property type="entry name" value="RESISTANCE PROTEIN MDTM, PUTATIVE-RELATED-RELATED"/>
    <property type="match status" value="1"/>
</dbReference>
<feature type="transmembrane region" description="Helical" evidence="8">
    <location>
        <begin position="96"/>
        <end position="113"/>
    </location>
</feature>
<dbReference type="SUPFAM" id="SSF103473">
    <property type="entry name" value="MFS general substrate transporter"/>
    <property type="match status" value="1"/>
</dbReference>
<feature type="region of interest" description="Disordered" evidence="7">
    <location>
        <begin position="390"/>
        <end position="411"/>
    </location>
</feature>
<keyword evidence="3" id="KW-1003">Cell membrane</keyword>